<evidence type="ECO:0000256" key="2">
    <source>
        <dbReference type="ARBA" id="ARBA00003921"/>
    </source>
</evidence>
<dbReference type="OrthoDB" id="9804753at2"/>
<dbReference type="GO" id="GO:0071555">
    <property type="term" value="P:cell wall organization"/>
    <property type="evidence" value="ECO:0007669"/>
    <property type="project" value="UniProtKB-KW"/>
</dbReference>
<dbReference type="GO" id="GO:0051301">
    <property type="term" value="P:cell division"/>
    <property type="evidence" value="ECO:0007669"/>
    <property type="project" value="UniProtKB-KW"/>
</dbReference>
<evidence type="ECO:0000256" key="13">
    <source>
        <dbReference type="ARBA" id="ARBA00022960"/>
    </source>
</evidence>
<dbReference type="InterPro" id="IPR036635">
    <property type="entry name" value="MurB_C_sf"/>
</dbReference>
<dbReference type="GO" id="GO:0009252">
    <property type="term" value="P:peptidoglycan biosynthetic process"/>
    <property type="evidence" value="ECO:0007669"/>
    <property type="project" value="UniProtKB-UniRule"/>
</dbReference>
<evidence type="ECO:0000256" key="7">
    <source>
        <dbReference type="ARBA" id="ARBA00015188"/>
    </source>
</evidence>
<dbReference type="InterPro" id="IPR006094">
    <property type="entry name" value="Oxid_FAD_bind_N"/>
</dbReference>
<dbReference type="EC" id="1.3.1.98" evidence="6 20"/>
<evidence type="ECO:0000313" key="23">
    <source>
        <dbReference type="Proteomes" id="UP000239936"/>
    </source>
</evidence>
<dbReference type="InterPro" id="IPR016166">
    <property type="entry name" value="FAD-bd_PCMH"/>
</dbReference>
<organism evidence="22 23">
    <name type="scientific">Chromatium okenii</name>
    <dbReference type="NCBI Taxonomy" id="61644"/>
    <lineage>
        <taxon>Bacteria</taxon>
        <taxon>Pseudomonadati</taxon>
        <taxon>Pseudomonadota</taxon>
        <taxon>Gammaproteobacteria</taxon>
        <taxon>Chromatiales</taxon>
        <taxon>Chromatiaceae</taxon>
        <taxon>Chromatium</taxon>
    </lineage>
</organism>
<keyword evidence="14 20" id="KW-0573">Peptidoglycan synthesis</keyword>
<dbReference type="GO" id="GO:0008360">
    <property type="term" value="P:regulation of cell shape"/>
    <property type="evidence" value="ECO:0007669"/>
    <property type="project" value="UniProtKB-KW"/>
</dbReference>
<feature type="active site" description="Proton donor" evidence="20">
    <location>
        <position position="215"/>
    </location>
</feature>
<dbReference type="GO" id="GO:0005829">
    <property type="term" value="C:cytosol"/>
    <property type="evidence" value="ECO:0007669"/>
    <property type="project" value="TreeGrafter"/>
</dbReference>
<accession>A0A2S7XP43</accession>
<keyword evidence="11 20" id="KW-0274">FAD</keyword>
<evidence type="ECO:0000256" key="1">
    <source>
        <dbReference type="ARBA" id="ARBA00001974"/>
    </source>
</evidence>
<dbReference type="PANTHER" id="PTHR21071:SF4">
    <property type="entry name" value="UDP-N-ACETYLENOLPYRUVOYLGLUCOSAMINE REDUCTASE"/>
    <property type="match status" value="1"/>
</dbReference>
<evidence type="ECO:0000256" key="11">
    <source>
        <dbReference type="ARBA" id="ARBA00022827"/>
    </source>
</evidence>
<dbReference type="InterPro" id="IPR016167">
    <property type="entry name" value="FAD-bd_PCMH_sub1"/>
</dbReference>
<dbReference type="InterPro" id="IPR036318">
    <property type="entry name" value="FAD-bd_PCMH-like_sf"/>
</dbReference>
<comment type="function">
    <text evidence="2 20">Cell wall formation.</text>
</comment>
<reference evidence="22 23" key="1">
    <citation type="submission" date="2018-01" db="EMBL/GenBank/DDBJ databases">
        <title>The complete genome sequence of Chromatium okenii LaCa, a purple sulfur bacterium with a turbulent life.</title>
        <authorList>
            <person name="Luedin S.M."/>
            <person name="Liechti N."/>
            <person name="Storelli N."/>
            <person name="Danza F."/>
            <person name="Wittwer M."/>
            <person name="Pothier J.F."/>
            <person name="Tonolla M.A."/>
        </authorList>
    </citation>
    <scope>NUCLEOTIDE SEQUENCE [LARGE SCALE GENOMIC DNA]</scope>
    <source>
        <strain evidence="22 23">LaCa</strain>
    </source>
</reference>
<dbReference type="Gene3D" id="3.90.78.10">
    <property type="entry name" value="UDP-N-acetylenolpyruvoylglucosamine reductase, C-terminal domain"/>
    <property type="match status" value="1"/>
</dbReference>
<dbReference type="Pfam" id="PF01565">
    <property type="entry name" value="FAD_binding_4"/>
    <property type="match status" value="1"/>
</dbReference>
<dbReference type="PANTHER" id="PTHR21071">
    <property type="entry name" value="UDP-N-ACETYLENOLPYRUVOYLGLUCOSAMINE REDUCTASE"/>
    <property type="match status" value="1"/>
</dbReference>
<dbReference type="EMBL" id="PPGH01000037">
    <property type="protein sequence ID" value="PQJ95504.1"/>
    <property type="molecule type" value="Genomic_DNA"/>
</dbReference>
<dbReference type="GO" id="GO:0071949">
    <property type="term" value="F:FAD binding"/>
    <property type="evidence" value="ECO:0007669"/>
    <property type="project" value="InterPro"/>
</dbReference>
<feature type="active site" evidence="20">
    <location>
        <position position="166"/>
    </location>
</feature>
<dbReference type="Gene3D" id="3.30.465.10">
    <property type="match status" value="1"/>
</dbReference>
<gene>
    <name evidence="20" type="primary">murB</name>
    <name evidence="22" type="ORF">CXB77_15135</name>
</gene>
<dbReference type="PROSITE" id="PS51387">
    <property type="entry name" value="FAD_PCMH"/>
    <property type="match status" value="1"/>
</dbReference>
<keyword evidence="16 20" id="KW-0131">Cell cycle</keyword>
<comment type="pathway">
    <text evidence="4 20">Cell wall biogenesis; peptidoglycan biosynthesis.</text>
</comment>
<evidence type="ECO:0000256" key="14">
    <source>
        <dbReference type="ARBA" id="ARBA00022984"/>
    </source>
</evidence>
<feature type="active site" evidence="20">
    <location>
        <position position="285"/>
    </location>
</feature>
<keyword evidence="23" id="KW-1185">Reference proteome</keyword>
<dbReference type="NCBIfam" id="NF010480">
    <property type="entry name" value="PRK13905.1"/>
    <property type="match status" value="1"/>
</dbReference>
<evidence type="ECO:0000256" key="19">
    <source>
        <dbReference type="ARBA" id="ARBA00048914"/>
    </source>
</evidence>
<dbReference type="RefSeq" id="WP_105074526.1">
    <property type="nucleotide sequence ID" value="NZ_PPGH01000037.1"/>
</dbReference>
<dbReference type="Proteomes" id="UP000239936">
    <property type="component" value="Unassembled WGS sequence"/>
</dbReference>
<dbReference type="NCBIfam" id="TIGR00179">
    <property type="entry name" value="murB"/>
    <property type="match status" value="1"/>
</dbReference>
<evidence type="ECO:0000256" key="10">
    <source>
        <dbReference type="ARBA" id="ARBA00022630"/>
    </source>
</evidence>
<comment type="catalytic activity">
    <reaction evidence="19 20">
        <text>UDP-N-acetyl-alpha-D-muramate + NADP(+) = UDP-N-acetyl-3-O-(1-carboxyvinyl)-alpha-D-glucosamine + NADPH + H(+)</text>
        <dbReference type="Rhea" id="RHEA:12248"/>
        <dbReference type="ChEBI" id="CHEBI:15378"/>
        <dbReference type="ChEBI" id="CHEBI:57783"/>
        <dbReference type="ChEBI" id="CHEBI:58349"/>
        <dbReference type="ChEBI" id="CHEBI:68483"/>
        <dbReference type="ChEBI" id="CHEBI:70757"/>
        <dbReference type="EC" id="1.3.1.98"/>
    </reaction>
</comment>
<dbReference type="SUPFAM" id="SSF56176">
    <property type="entry name" value="FAD-binding/transporter-associated domain-like"/>
    <property type="match status" value="1"/>
</dbReference>
<comment type="similarity">
    <text evidence="5 20">Belongs to the MurB family.</text>
</comment>
<proteinExistence type="inferred from homology"/>
<comment type="subcellular location">
    <subcellularLocation>
        <location evidence="3 20">Cytoplasm</location>
    </subcellularLocation>
</comment>
<keyword evidence="15 20" id="KW-0560">Oxidoreductase</keyword>
<keyword evidence="12 20" id="KW-0521">NADP</keyword>
<evidence type="ECO:0000313" key="22">
    <source>
        <dbReference type="EMBL" id="PQJ95504.1"/>
    </source>
</evidence>
<evidence type="ECO:0000256" key="9">
    <source>
        <dbReference type="ARBA" id="ARBA00022618"/>
    </source>
</evidence>
<comment type="caution">
    <text evidence="22">The sequence shown here is derived from an EMBL/GenBank/DDBJ whole genome shotgun (WGS) entry which is preliminary data.</text>
</comment>
<dbReference type="Gene3D" id="3.30.43.10">
    <property type="entry name" value="Uridine Diphospho-n-acetylenolpyruvylglucosamine Reductase, domain 2"/>
    <property type="match status" value="1"/>
</dbReference>
<evidence type="ECO:0000256" key="17">
    <source>
        <dbReference type="ARBA" id="ARBA00023316"/>
    </source>
</evidence>
<keyword evidence="8 20" id="KW-0963">Cytoplasm</keyword>
<evidence type="ECO:0000256" key="6">
    <source>
        <dbReference type="ARBA" id="ARBA00012518"/>
    </source>
</evidence>
<comment type="cofactor">
    <cofactor evidence="1 20">
        <name>FAD</name>
        <dbReference type="ChEBI" id="CHEBI:57692"/>
    </cofactor>
</comment>
<dbReference type="SUPFAM" id="SSF56194">
    <property type="entry name" value="Uridine diphospho-N-Acetylenolpyruvylglucosamine reductase, MurB, C-terminal domain"/>
    <property type="match status" value="1"/>
</dbReference>
<dbReference type="GO" id="GO:0008762">
    <property type="term" value="F:UDP-N-acetylmuramate dehydrogenase activity"/>
    <property type="evidence" value="ECO:0007669"/>
    <property type="project" value="UniProtKB-UniRule"/>
</dbReference>
<feature type="domain" description="FAD-binding PCMH-type" evidence="21">
    <location>
        <begin position="22"/>
        <end position="186"/>
    </location>
</feature>
<evidence type="ECO:0000256" key="5">
    <source>
        <dbReference type="ARBA" id="ARBA00010485"/>
    </source>
</evidence>
<keyword evidence="9 20" id="KW-0132">Cell division</keyword>
<evidence type="ECO:0000256" key="20">
    <source>
        <dbReference type="HAMAP-Rule" id="MF_00037"/>
    </source>
</evidence>
<dbReference type="InterPro" id="IPR003170">
    <property type="entry name" value="MurB"/>
</dbReference>
<evidence type="ECO:0000256" key="4">
    <source>
        <dbReference type="ARBA" id="ARBA00004752"/>
    </source>
</evidence>
<dbReference type="UniPathway" id="UPA00219"/>
<evidence type="ECO:0000256" key="18">
    <source>
        <dbReference type="ARBA" id="ARBA00031026"/>
    </source>
</evidence>
<keyword evidence="13 20" id="KW-0133">Cell shape</keyword>
<evidence type="ECO:0000256" key="8">
    <source>
        <dbReference type="ARBA" id="ARBA00022490"/>
    </source>
</evidence>
<dbReference type="Pfam" id="PF02873">
    <property type="entry name" value="MurB_C"/>
    <property type="match status" value="1"/>
</dbReference>
<evidence type="ECO:0000256" key="15">
    <source>
        <dbReference type="ARBA" id="ARBA00023002"/>
    </source>
</evidence>
<dbReference type="HAMAP" id="MF_00037">
    <property type="entry name" value="MurB"/>
    <property type="match status" value="1"/>
</dbReference>
<sequence>MSTYSGILRHDEPLARYTTWRVGGPARQLYRPTDVADLAAFLRELPPAEPLLWLGLGSNVLIADSGFAGTVIHTLGGLTGLEQRGATGIVVDAGVPSAKLARFAAQHNLCGLEFLTGIPGTFGGALALNAGAWGGETWPHVRCVHTLDRHGTLRWREAAEFNVGYRQVSGAAGEWFVAAELELTPGDGAAALERMREMLERRAATQPIGQPSCGSVFRNPPNDHAARLIDALGLKGYRIGGAQVSEKHANFIINTGSATAADISHLIDYVQQQVAQHTGIHLIPEVHQITGYSDDNHA</sequence>
<evidence type="ECO:0000256" key="12">
    <source>
        <dbReference type="ARBA" id="ARBA00022857"/>
    </source>
</evidence>
<keyword evidence="17 20" id="KW-0961">Cell wall biogenesis/degradation</keyword>
<name>A0A2S7XP43_9GAMM</name>
<keyword evidence="10 20" id="KW-0285">Flavoprotein</keyword>
<dbReference type="AlphaFoldDB" id="A0A2S7XP43"/>
<evidence type="ECO:0000256" key="3">
    <source>
        <dbReference type="ARBA" id="ARBA00004496"/>
    </source>
</evidence>
<evidence type="ECO:0000259" key="21">
    <source>
        <dbReference type="PROSITE" id="PS51387"/>
    </source>
</evidence>
<dbReference type="InterPro" id="IPR011601">
    <property type="entry name" value="MurB_C"/>
</dbReference>
<evidence type="ECO:0000256" key="16">
    <source>
        <dbReference type="ARBA" id="ARBA00023306"/>
    </source>
</evidence>
<protein>
    <recommendedName>
        <fullName evidence="7 20">UDP-N-acetylenolpyruvoylglucosamine reductase</fullName>
        <ecNumber evidence="6 20">1.3.1.98</ecNumber>
    </recommendedName>
    <alternativeName>
        <fullName evidence="18 20">UDP-N-acetylmuramate dehydrogenase</fullName>
    </alternativeName>
</protein>
<dbReference type="InterPro" id="IPR016169">
    <property type="entry name" value="FAD-bd_PCMH_sub2"/>
</dbReference>